<proteinExistence type="predicted"/>
<gene>
    <name evidence="2" type="ORF">J2S55_006476</name>
</gene>
<evidence type="ECO:0000313" key="2">
    <source>
        <dbReference type="EMBL" id="MDP9867210.1"/>
    </source>
</evidence>
<comment type="caution">
    <text evidence="2">The sequence shown here is derived from an EMBL/GenBank/DDBJ whole genome shotgun (WGS) entry which is preliminary data.</text>
</comment>
<keyword evidence="3" id="KW-1185">Reference proteome</keyword>
<evidence type="ECO:0000256" key="1">
    <source>
        <dbReference type="SAM" id="MobiDB-lite"/>
    </source>
</evidence>
<organism evidence="2 3">
    <name type="scientific">Streptosporangium brasiliense</name>
    <dbReference type="NCBI Taxonomy" id="47480"/>
    <lineage>
        <taxon>Bacteria</taxon>
        <taxon>Bacillati</taxon>
        <taxon>Actinomycetota</taxon>
        <taxon>Actinomycetes</taxon>
        <taxon>Streptosporangiales</taxon>
        <taxon>Streptosporangiaceae</taxon>
        <taxon>Streptosporangium</taxon>
    </lineage>
</organism>
<feature type="region of interest" description="Disordered" evidence="1">
    <location>
        <begin position="1"/>
        <end position="43"/>
    </location>
</feature>
<protein>
    <submittedName>
        <fullName evidence="2">Uncharacterized protein</fullName>
    </submittedName>
</protein>
<evidence type="ECO:0000313" key="3">
    <source>
        <dbReference type="Proteomes" id="UP001230426"/>
    </source>
</evidence>
<reference evidence="2 3" key="1">
    <citation type="submission" date="2023-07" db="EMBL/GenBank/DDBJ databases">
        <title>Sequencing the genomes of 1000 actinobacteria strains.</title>
        <authorList>
            <person name="Klenk H.-P."/>
        </authorList>
    </citation>
    <scope>NUCLEOTIDE SEQUENCE [LARGE SCALE GENOMIC DNA]</scope>
    <source>
        <strain evidence="2 3">DSM 44109</strain>
    </source>
</reference>
<name>A0ABT9RD91_9ACTN</name>
<dbReference type="Proteomes" id="UP001230426">
    <property type="component" value="Unassembled WGS sequence"/>
</dbReference>
<dbReference type="RefSeq" id="WP_306868624.1">
    <property type="nucleotide sequence ID" value="NZ_JAUSRB010000002.1"/>
</dbReference>
<dbReference type="EMBL" id="JAUSRB010000002">
    <property type="protein sequence ID" value="MDP9867210.1"/>
    <property type="molecule type" value="Genomic_DNA"/>
</dbReference>
<sequence length="43" mass="4118">MTPSGLVPPSTGLSQLGDLPWTSAGNGWGPAERDHGGSGAAAG</sequence>
<accession>A0ABT9RD91</accession>